<organism evidence="2 3">
    <name type="scientific">Oceanobacillus jeddahense</name>
    <dbReference type="NCBI Taxonomy" id="1462527"/>
    <lineage>
        <taxon>Bacteria</taxon>
        <taxon>Bacillati</taxon>
        <taxon>Bacillota</taxon>
        <taxon>Bacilli</taxon>
        <taxon>Bacillales</taxon>
        <taxon>Bacillaceae</taxon>
        <taxon>Oceanobacillus</taxon>
    </lineage>
</organism>
<evidence type="ECO:0000256" key="1">
    <source>
        <dbReference type="SAM" id="Phobius"/>
    </source>
</evidence>
<proteinExistence type="predicted"/>
<name>A0ABY5JPS7_9BACI</name>
<keyword evidence="1" id="KW-0472">Membrane</keyword>
<dbReference type="InterPro" id="IPR036259">
    <property type="entry name" value="MFS_trans_sf"/>
</dbReference>
<accession>A0ABY5JPS7</accession>
<dbReference type="EMBL" id="CP101914">
    <property type="protein sequence ID" value="UUI01091.1"/>
    <property type="molecule type" value="Genomic_DNA"/>
</dbReference>
<gene>
    <name evidence="2" type="ORF">NP439_13560</name>
</gene>
<feature type="transmembrane region" description="Helical" evidence="1">
    <location>
        <begin position="25"/>
        <end position="47"/>
    </location>
</feature>
<dbReference type="SUPFAM" id="SSF103473">
    <property type="entry name" value="MFS general substrate transporter"/>
    <property type="match status" value="1"/>
</dbReference>
<keyword evidence="1" id="KW-0812">Transmembrane</keyword>
<protein>
    <recommendedName>
        <fullName evidence="4">MFS transporter</fullName>
    </recommendedName>
</protein>
<dbReference type="Proteomes" id="UP001059773">
    <property type="component" value="Chromosome"/>
</dbReference>
<keyword evidence="3" id="KW-1185">Reference proteome</keyword>
<evidence type="ECO:0008006" key="4">
    <source>
        <dbReference type="Google" id="ProtNLM"/>
    </source>
</evidence>
<evidence type="ECO:0000313" key="3">
    <source>
        <dbReference type="Proteomes" id="UP001059773"/>
    </source>
</evidence>
<sequence>MDSVPQDDSSKRHNSSADLHISNNFIRTMVFTMMISMMSATMFNIILPEITQEYDLTYKQASWVSTAF</sequence>
<dbReference type="RefSeq" id="WP_256706514.1">
    <property type="nucleotide sequence ID" value="NZ_CP101914.1"/>
</dbReference>
<keyword evidence="1" id="KW-1133">Transmembrane helix</keyword>
<evidence type="ECO:0000313" key="2">
    <source>
        <dbReference type="EMBL" id="UUI01091.1"/>
    </source>
</evidence>
<reference evidence="2" key="1">
    <citation type="submission" date="2022-07" db="EMBL/GenBank/DDBJ databases">
        <title>FELIX.</title>
        <authorList>
            <person name="Wan K.H."/>
            <person name="Park S."/>
            <person name="Lawrence Q."/>
            <person name="Eichenberger J.P."/>
            <person name="Booth B.W."/>
            <person name="Piaggio A.J."/>
            <person name="Chandler J.C."/>
            <person name="Franklin A.B."/>
            <person name="Celniker S.E."/>
        </authorList>
    </citation>
    <scope>NUCLEOTIDE SEQUENCE</scope>
    <source>
        <strain evidence="2">QA-1986 374</strain>
    </source>
</reference>